<dbReference type="RefSeq" id="WP_263600232.1">
    <property type="nucleotide sequence ID" value="NZ_CP107028.1"/>
</dbReference>
<evidence type="ECO:0000313" key="2">
    <source>
        <dbReference type="EMBL" id="UYG98159.1"/>
    </source>
</evidence>
<dbReference type="GO" id="GO:0003964">
    <property type="term" value="F:RNA-directed DNA polymerase activity"/>
    <property type="evidence" value="ECO:0007669"/>
    <property type="project" value="UniProtKB-KW"/>
</dbReference>
<geneLocation type="plasmid" evidence="2 3">
    <name>p1</name>
</geneLocation>
<dbReference type="EC" id="2.7.7.49" evidence="2"/>
<feature type="domain" description="Reverse transcriptase" evidence="1">
    <location>
        <begin position="83"/>
        <end position="336"/>
    </location>
</feature>
<dbReference type="InterPro" id="IPR051083">
    <property type="entry name" value="GrpII_Intron_Splice-Mob/Def"/>
</dbReference>
<keyword evidence="2" id="KW-0614">Plasmid</keyword>
<dbReference type="PROSITE" id="PS50878">
    <property type="entry name" value="RT_POL"/>
    <property type="match status" value="1"/>
</dbReference>
<dbReference type="PANTHER" id="PTHR34047:SF8">
    <property type="entry name" value="PROTEIN YKFC"/>
    <property type="match status" value="1"/>
</dbReference>
<dbReference type="NCBIfam" id="TIGR04416">
    <property type="entry name" value="group_II_RT_mat"/>
    <property type="match status" value="1"/>
</dbReference>
<keyword evidence="2" id="KW-0548">Nucleotidyltransferase</keyword>
<dbReference type="CDD" id="cd01651">
    <property type="entry name" value="RT_G2_intron"/>
    <property type="match status" value="1"/>
</dbReference>
<sequence length="603" mass="69617">MTKGKKAKLRHIEYYSLQATLDELYSRSLNGNNFYNLVELMSKEENIRLAYRNIKRNKGSKTPGTDGINITDIQNLSVEAVVAKVKSMFNRYEPQAVRRVLIPKQNGEKRPLGIPTIWDRIFQQCILQILDPICEAKFHKHSYGFRPNRSAHDAIARMNDLINKGKKYYCVDIDIKGFFDNVNHGKLLKQIWALGIRDKALISIISRLLKAKIEGEGQPTKGTPQGGILSPLLSNIVLNEFDWWISNQWETFKTKFHYKTEKNKFAPLKKSRLKECFVVRYADDFKILCSNYQTAKKIFHATKDFLKTRLGLDISTEKSKVINLKKQGSEFLGIKIKAVAKCKNLVAQSKMTGKAKRNAKAKIKLEIRRIQKNPNADTVWNFNSLVMGIHNYYSAASNISLDLAEINNSLRIALYNRLRKNFAEASTADMTKTLKKRYGSYKPKLWKIQGMVLIPIYAQKTKLAMNFSQNICNYTVLGRKKIHEGLKSINKRVLELLMKSFIRDTSIEYNDNRISKYIAQYGKCSISKRILEIEEIHCHHITPKEYGGDDSYQNLTIIHKDLHKLVHMKDEGKIIPLLKSFDLNNEQISKLNKLRENAHRKVI</sequence>
<evidence type="ECO:0000259" key="1">
    <source>
        <dbReference type="PROSITE" id="PS50878"/>
    </source>
</evidence>
<dbReference type="InterPro" id="IPR030931">
    <property type="entry name" value="Group_II_RT_mat"/>
</dbReference>
<dbReference type="SMART" id="SM00507">
    <property type="entry name" value="HNHc"/>
    <property type="match status" value="1"/>
</dbReference>
<reference evidence="2" key="1">
    <citation type="submission" date="2022-10" db="EMBL/GenBank/DDBJ databases">
        <title>Mechanism of multi-heavy metal repair in Cytobacillus Firmus M7.</title>
        <authorList>
            <person name="Li X."/>
            <person name="Yu C."/>
        </authorList>
    </citation>
    <scope>NUCLEOTIDE SEQUENCE</scope>
    <source>
        <strain evidence="2">M7</strain>
        <plasmid evidence="2">p1</plasmid>
    </source>
</reference>
<keyword evidence="2" id="KW-0808">Transferase</keyword>
<proteinExistence type="predicted"/>
<protein>
    <submittedName>
        <fullName evidence="2">Group II intron reverse transcriptase/maturase</fullName>
        <ecNumber evidence="2">2.7.7.49</ecNumber>
    </submittedName>
</protein>
<dbReference type="InterPro" id="IPR003615">
    <property type="entry name" value="HNH_nuc"/>
</dbReference>
<dbReference type="PANTHER" id="PTHR34047">
    <property type="entry name" value="NUCLEAR INTRON MATURASE 1, MITOCHONDRIAL-RELATED"/>
    <property type="match status" value="1"/>
</dbReference>
<organism evidence="2 3">
    <name type="scientific">Cytobacillus firmus</name>
    <name type="common">Bacillus firmus</name>
    <dbReference type="NCBI Taxonomy" id="1399"/>
    <lineage>
        <taxon>Bacteria</taxon>
        <taxon>Bacillati</taxon>
        <taxon>Bacillota</taxon>
        <taxon>Bacilli</taxon>
        <taxon>Bacillales</taxon>
        <taxon>Bacillaceae</taxon>
        <taxon>Cytobacillus</taxon>
    </lineage>
</organism>
<evidence type="ECO:0000313" key="3">
    <source>
        <dbReference type="Proteomes" id="UP001163104"/>
    </source>
</evidence>
<dbReference type="AlphaFoldDB" id="A0AA46Q6F8"/>
<accession>A0AA46Q6F8</accession>
<keyword evidence="2" id="KW-0695">RNA-directed DNA polymerase</keyword>
<dbReference type="EMBL" id="CP107028">
    <property type="protein sequence ID" value="UYG98159.1"/>
    <property type="molecule type" value="Genomic_DNA"/>
</dbReference>
<dbReference type="SUPFAM" id="SSF56672">
    <property type="entry name" value="DNA/RNA polymerases"/>
    <property type="match status" value="1"/>
</dbReference>
<dbReference type="CDD" id="cd00085">
    <property type="entry name" value="HNHc"/>
    <property type="match status" value="1"/>
</dbReference>
<dbReference type="Gene3D" id="1.10.30.50">
    <property type="match status" value="1"/>
</dbReference>
<name>A0AA46Q6F8_CYTFI</name>
<dbReference type="InterPro" id="IPR043502">
    <property type="entry name" value="DNA/RNA_pol_sf"/>
</dbReference>
<dbReference type="Proteomes" id="UP001163104">
    <property type="component" value="Plasmid p1"/>
</dbReference>
<dbReference type="Pfam" id="PF00078">
    <property type="entry name" value="RVT_1"/>
    <property type="match status" value="1"/>
</dbReference>
<gene>
    <name evidence="2" type="primary">ltrA</name>
    <name evidence="2" type="ORF">OD459_27145</name>
</gene>
<dbReference type="InterPro" id="IPR000477">
    <property type="entry name" value="RT_dom"/>
</dbReference>